<keyword evidence="1" id="KW-1133">Transmembrane helix</keyword>
<evidence type="ECO:0000313" key="2">
    <source>
        <dbReference type="EMBL" id="MFD1814117.1"/>
    </source>
</evidence>
<evidence type="ECO:0000256" key="1">
    <source>
        <dbReference type="SAM" id="Phobius"/>
    </source>
</evidence>
<evidence type="ECO:0008006" key="4">
    <source>
        <dbReference type="Google" id="ProtNLM"/>
    </source>
</evidence>
<protein>
    <recommendedName>
        <fullName evidence="4">DUF1109 domain-containing protein</fullName>
    </recommendedName>
</protein>
<dbReference type="Proteomes" id="UP001597286">
    <property type="component" value="Unassembled WGS sequence"/>
</dbReference>
<keyword evidence="1" id="KW-0472">Membrane</keyword>
<reference evidence="3" key="1">
    <citation type="journal article" date="2019" name="Int. J. Syst. Evol. Microbiol.">
        <title>The Global Catalogue of Microorganisms (GCM) 10K type strain sequencing project: providing services to taxonomists for standard genome sequencing and annotation.</title>
        <authorList>
            <consortium name="The Broad Institute Genomics Platform"/>
            <consortium name="The Broad Institute Genome Sequencing Center for Infectious Disease"/>
            <person name="Wu L."/>
            <person name="Ma J."/>
        </authorList>
    </citation>
    <scope>NUCLEOTIDE SEQUENCE [LARGE SCALE GENOMIC DNA]</scope>
    <source>
        <strain evidence="3">DT72</strain>
    </source>
</reference>
<feature type="transmembrane region" description="Helical" evidence="1">
    <location>
        <begin position="63"/>
        <end position="82"/>
    </location>
</feature>
<name>A0ABW4P6H8_9NOCA</name>
<keyword evidence="1" id="KW-0812">Transmembrane</keyword>
<evidence type="ECO:0000313" key="3">
    <source>
        <dbReference type="Proteomes" id="UP001597286"/>
    </source>
</evidence>
<dbReference type="RefSeq" id="WP_378486610.1">
    <property type="nucleotide sequence ID" value="NZ_JBHUFB010000013.1"/>
</dbReference>
<dbReference type="EMBL" id="JBHUFB010000013">
    <property type="protein sequence ID" value="MFD1814117.1"/>
    <property type="molecule type" value="Genomic_DNA"/>
</dbReference>
<feature type="transmembrane region" description="Helical" evidence="1">
    <location>
        <begin position="30"/>
        <end position="51"/>
    </location>
</feature>
<proteinExistence type="predicted"/>
<accession>A0ABW4P6H8</accession>
<comment type="caution">
    <text evidence="2">The sequence shown here is derived from an EMBL/GenBank/DDBJ whole genome shotgun (WGS) entry which is preliminary data.</text>
</comment>
<keyword evidence="3" id="KW-1185">Reference proteome</keyword>
<organism evidence="2 3">
    <name type="scientific">Rhodococcus gannanensis</name>
    <dbReference type="NCBI Taxonomy" id="1960308"/>
    <lineage>
        <taxon>Bacteria</taxon>
        <taxon>Bacillati</taxon>
        <taxon>Actinomycetota</taxon>
        <taxon>Actinomycetes</taxon>
        <taxon>Mycobacteriales</taxon>
        <taxon>Nocardiaceae</taxon>
        <taxon>Rhodococcus</taxon>
    </lineage>
</organism>
<gene>
    <name evidence="2" type="ORF">ACFSJG_18020</name>
</gene>
<sequence length="174" mass="18753">MSAVVLSALVAVACGVILWASVPPVVDFPFAALAGSALLVLGVVWVTLTLIGWFRYRTWRASVIAPAVVVCTAGLVMVDAPFRLGFQLSRGALTSAAAECSVSYDDRRIGVYDVWTTNRNGDDGCLFYIRGGLIDSVGLAYMPSGAPYLGKPRHDGDIGYEHLAGDWYRFVKQF</sequence>